<feature type="region of interest" description="Disordered" evidence="1">
    <location>
        <begin position="273"/>
        <end position="299"/>
    </location>
</feature>
<reference evidence="3" key="1">
    <citation type="submission" date="2022-07" db="EMBL/GenBank/DDBJ databases">
        <title>Genome Sequence of Xylaria arbuscula.</title>
        <authorList>
            <person name="Buettner E."/>
        </authorList>
    </citation>
    <scope>NUCLEOTIDE SEQUENCE</scope>
    <source>
        <strain evidence="3">VT107</strain>
    </source>
</reference>
<evidence type="ECO:0000259" key="2">
    <source>
        <dbReference type="Pfam" id="PF10021"/>
    </source>
</evidence>
<organism evidence="3 4">
    <name type="scientific">Xylaria arbuscula</name>
    <dbReference type="NCBI Taxonomy" id="114810"/>
    <lineage>
        <taxon>Eukaryota</taxon>
        <taxon>Fungi</taxon>
        <taxon>Dikarya</taxon>
        <taxon>Ascomycota</taxon>
        <taxon>Pezizomycotina</taxon>
        <taxon>Sordariomycetes</taxon>
        <taxon>Xylariomycetidae</taxon>
        <taxon>Xylariales</taxon>
        <taxon>Xylariaceae</taxon>
        <taxon>Xylaria</taxon>
    </lineage>
</organism>
<evidence type="ECO:0000256" key="1">
    <source>
        <dbReference type="SAM" id="MobiDB-lite"/>
    </source>
</evidence>
<accession>A0A9W8NJB5</accession>
<dbReference type="Gene3D" id="3.40.220.10">
    <property type="entry name" value="Leucine Aminopeptidase, subunit E, domain 1"/>
    <property type="match status" value="1"/>
</dbReference>
<dbReference type="VEuPathDB" id="FungiDB:F4678DRAFT_313420"/>
<evidence type="ECO:0000313" key="3">
    <source>
        <dbReference type="EMBL" id="KAJ3577547.1"/>
    </source>
</evidence>
<dbReference type="Proteomes" id="UP001148614">
    <property type="component" value="Unassembled WGS sequence"/>
</dbReference>
<name>A0A9W8NJB5_9PEZI</name>
<dbReference type="InterPro" id="IPR043472">
    <property type="entry name" value="Macro_dom-like"/>
</dbReference>
<sequence>MPSSKPKPSDVAADAKRNYIPTIRCQYAHQWPTYSYIFQQPLQQIPLQPLGPSVPRNPEFYVCTGDPVDFTIDWATRVRTRIPFICVANDKRPGGDWETGVAGYEERLCRRSTLSATLSTPGPGSQFGSNYPIPSEGGIYSEFVVVFRGPHDQYKKLDQWHDLPVVSMPAVRWPKLTQSTLKYAFPIERNLVKVKIQSALRICAYYGHRSVVIGDFGLGNGHRNPPQELAELWREVFLYDPDIRGRFDHVAFVFEDAYQSTAMHILEDFAKKNKHSHSSSSKGKSKSSTNPGSHSGRDLATPTDFDIFQHVFSASEVHQTVNRPDPRLDPKVAIIGGERVYGYRRGGEYYGSTVHTQ</sequence>
<dbReference type="AlphaFoldDB" id="A0A9W8NJB5"/>
<protein>
    <recommendedName>
        <fullName evidence="2">Microbial-type PARG catalytic domain-containing protein</fullName>
    </recommendedName>
</protein>
<dbReference type="PANTHER" id="PTHR35596:SF2">
    <property type="entry name" value="MICROBIAL-TYPE PARG CATALYTIC DOMAIN-CONTAINING PROTEIN"/>
    <property type="match status" value="1"/>
</dbReference>
<dbReference type="InterPro" id="IPR019261">
    <property type="entry name" value="PARG_cat_microbial"/>
</dbReference>
<feature type="domain" description="Microbial-type PARG catalytic" evidence="2">
    <location>
        <begin position="79"/>
        <end position="148"/>
    </location>
</feature>
<evidence type="ECO:0000313" key="4">
    <source>
        <dbReference type="Proteomes" id="UP001148614"/>
    </source>
</evidence>
<proteinExistence type="predicted"/>
<dbReference type="PANTHER" id="PTHR35596">
    <property type="entry name" value="DUF2263 DOMAIN-CONTAINING PROTEIN"/>
    <property type="match status" value="1"/>
</dbReference>
<dbReference type="Pfam" id="PF10021">
    <property type="entry name" value="PARG_cat_microb"/>
    <property type="match status" value="1"/>
</dbReference>
<comment type="caution">
    <text evidence="3">The sequence shown here is derived from an EMBL/GenBank/DDBJ whole genome shotgun (WGS) entry which is preliminary data.</text>
</comment>
<feature type="compositionally biased region" description="Low complexity" evidence="1">
    <location>
        <begin position="278"/>
        <end position="288"/>
    </location>
</feature>
<keyword evidence="4" id="KW-1185">Reference proteome</keyword>
<gene>
    <name evidence="3" type="ORF">NPX13_g3020</name>
</gene>
<dbReference type="EMBL" id="JANPWZ010000349">
    <property type="protein sequence ID" value="KAJ3577547.1"/>
    <property type="molecule type" value="Genomic_DNA"/>
</dbReference>